<organism evidence="9 10">
    <name type="scientific">Acidithiobacillus marinus</name>
    <dbReference type="NCBI Taxonomy" id="187490"/>
    <lineage>
        <taxon>Bacteria</taxon>
        <taxon>Pseudomonadati</taxon>
        <taxon>Pseudomonadota</taxon>
        <taxon>Acidithiobacillia</taxon>
        <taxon>Acidithiobacillales</taxon>
        <taxon>Acidithiobacillaceae</taxon>
        <taxon>Acidithiobacillus</taxon>
    </lineage>
</organism>
<evidence type="ECO:0000256" key="2">
    <source>
        <dbReference type="ARBA" id="ARBA00022649"/>
    </source>
</evidence>
<evidence type="ECO:0000313" key="10">
    <source>
        <dbReference type="Proteomes" id="UP000234329"/>
    </source>
</evidence>
<evidence type="ECO:0000256" key="1">
    <source>
        <dbReference type="ARBA" id="ARBA00001946"/>
    </source>
</evidence>
<keyword evidence="4" id="KW-0479">Metal-binding</keyword>
<evidence type="ECO:0000256" key="7">
    <source>
        <dbReference type="ARBA" id="ARBA00038093"/>
    </source>
</evidence>
<dbReference type="PANTHER" id="PTHR33653">
    <property type="entry name" value="RIBONUCLEASE VAPC2"/>
    <property type="match status" value="1"/>
</dbReference>
<dbReference type="Gene3D" id="3.40.50.1010">
    <property type="entry name" value="5'-nuclease"/>
    <property type="match status" value="1"/>
</dbReference>
<dbReference type="GO" id="GO:0004518">
    <property type="term" value="F:nuclease activity"/>
    <property type="evidence" value="ECO:0007669"/>
    <property type="project" value="UniProtKB-KW"/>
</dbReference>
<evidence type="ECO:0000256" key="4">
    <source>
        <dbReference type="ARBA" id="ARBA00022723"/>
    </source>
</evidence>
<dbReference type="InParanoid" id="A0A2I1DKR1"/>
<proteinExistence type="inferred from homology"/>
<dbReference type="PANTHER" id="PTHR33653:SF1">
    <property type="entry name" value="RIBONUCLEASE VAPC2"/>
    <property type="match status" value="1"/>
</dbReference>
<keyword evidence="5" id="KW-0378">Hydrolase</keyword>
<dbReference type="InterPro" id="IPR002716">
    <property type="entry name" value="PIN_dom"/>
</dbReference>
<keyword evidence="10" id="KW-1185">Reference proteome</keyword>
<keyword evidence="3" id="KW-0540">Nuclease</keyword>
<evidence type="ECO:0000256" key="6">
    <source>
        <dbReference type="ARBA" id="ARBA00022842"/>
    </source>
</evidence>
<evidence type="ECO:0000256" key="5">
    <source>
        <dbReference type="ARBA" id="ARBA00022801"/>
    </source>
</evidence>
<sequence>MISIITYMELLQGSRNKQEDRGIKSFLKDFRFAMLPLTENIGHRASIYVEEYALSNSIGVADALIVATAVEENLTLLSANVKHFNCVKDLQVKQFYP</sequence>
<evidence type="ECO:0000259" key="8">
    <source>
        <dbReference type="Pfam" id="PF01850"/>
    </source>
</evidence>
<feature type="domain" description="PIN" evidence="8">
    <location>
        <begin position="1"/>
        <end position="80"/>
    </location>
</feature>
<dbReference type="GO" id="GO:0016787">
    <property type="term" value="F:hydrolase activity"/>
    <property type="evidence" value="ECO:0007669"/>
    <property type="project" value="UniProtKB-KW"/>
</dbReference>
<comment type="caution">
    <text evidence="9">The sequence shown here is derived from an EMBL/GenBank/DDBJ whole genome shotgun (WGS) entry which is preliminary data.</text>
</comment>
<dbReference type="Proteomes" id="UP000234329">
    <property type="component" value="Unassembled WGS sequence"/>
</dbReference>
<name>A0A2I1DKR1_9PROT</name>
<evidence type="ECO:0000313" key="9">
    <source>
        <dbReference type="EMBL" id="PKY10467.1"/>
    </source>
</evidence>
<protein>
    <recommendedName>
        <fullName evidence="8">PIN domain-containing protein</fullName>
    </recommendedName>
</protein>
<dbReference type="InterPro" id="IPR050556">
    <property type="entry name" value="Type_II_TA_system_RNase"/>
</dbReference>
<accession>A0A2I1DKR1</accession>
<keyword evidence="2" id="KW-1277">Toxin-antitoxin system</keyword>
<dbReference type="Pfam" id="PF01850">
    <property type="entry name" value="PIN"/>
    <property type="match status" value="1"/>
</dbReference>
<dbReference type="SUPFAM" id="SSF88723">
    <property type="entry name" value="PIN domain-like"/>
    <property type="match status" value="1"/>
</dbReference>
<dbReference type="GO" id="GO:0046872">
    <property type="term" value="F:metal ion binding"/>
    <property type="evidence" value="ECO:0007669"/>
    <property type="project" value="UniProtKB-KW"/>
</dbReference>
<dbReference type="EMBL" id="MXAV01000036">
    <property type="protein sequence ID" value="PKY10467.1"/>
    <property type="molecule type" value="Genomic_DNA"/>
</dbReference>
<dbReference type="InterPro" id="IPR029060">
    <property type="entry name" value="PIN-like_dom_sf"/>
</dbReference>
<comment type="cofactor">
    <cofactor evidence="1">
        <name>Mg(2+)</name>
        <dbReference type="ChEBI" id="CHEBI:18420"/>
    </cofactor>
</comment>
<dbReference type="AlphaFoldDB" id="A0A2I1DKR1"/>
<comment type="similarity">
    <text evidence="7">Belongs to the PINc/VapC protein family.</text>
</comment>
<evidence type="ECO:0000256" key="3">
    <source>
        <dbReference type="ARBA" id="ARBA00022722"/>
    </source>
</evidence>
<gene>
    <name evidence="9" type="ORF">B1757_09870</name>
</gene>
<keyword evidence="6" id="KW-0460">Magnesium</keyword>
<dbReference type="OrthoDB" id="9813509at2"/>
<reference evidence="9 10" key="1">
    <citation type="submission" date="2017-03" db="EMBL/GenBank/DDBJ databases">
        <title>Draft genime sequence of the acidophilic sulfur-oxidizing bacterium Acidithiobacillus sp. SH, isolated from seawater.</title>
        <authorList>
            <person name="Sharmin S."/>
            <person name="Tokuhisa M."/>
            <person name="Kanao T."/>
            <person name="Kamimura K."/>
        </authorList>
    </citation>
    <scope>NUCLEOTIDE SEQUENCE [LARGE SCALE GENOMIC DNA]</scope>
    <source>
        <strain evidence="9 10">SH</strain>
    </source>
</reference>